<evidence type="ECO:0000313" key="2">
    <source>
        <dbReference type="Proteomes" id="UP001057452"/>
    </source>
</evidence>
<evidence type="ECO:0000313" key="1">
    <source>
        <dbReference type="EMBL" id="KAI4803070.1"/>
    </source>
</evidence>
<gene>
    <name evidence="1" type="ORF">KUCAC02_006628</name>
</gene>
<name>A0ACB9VSW9_CHAAC</name>
<keyword evidence="2" id="KW-1185">Reference proteome</keyword>
<sequence>MESGGLIMASSPFKLTPLPTSCPDTGGRSQVVVGKSRTTGSIYLTSVSSTIAKHHQRAAGPLQTRQGSSGGGDIQIDTRSSKYEVA</sequence>
<reference evidence="1" key="1">
    <citation type="submission" date="2022-05" db="EMBL/GenBank/DDBJ databases">
        <title>Chromosome-level genome of Chaenocephalus aceratus.</title>
        <authorList>
            <person name="Park H."/>
        </authorList>
    </citation>
    <scope>NUCLEOTIDE SEQUENCE</scope>
    <source>
        <strain evidence="1">KU_202001</strain>
    </source>
</reference>
<dbReference type="Proteomes" id="UP001057452">
    <property type="component" value="Chromosome 23"/>
</dbReference>
<dbReference type="EMBL" id="CM043807">
    <property type="protein sequence ID" value="KAI4803070.1"/>
    <property type="molecule type" value="Genomic_DNA"/>
</dbReference>
<accession>A0ACB9VSW9</accession>
<proteinExistence type="predicted"/>
<protein>
    <submittedName>
        <fullName evidence="1">Uncharacterized protein</fullName>
    </submittedName>
</protein>
<organism evidence="1 2">
    <name type="scientific">Chaenocephalus aceratus</name>
    <name type="common">Blackfin icefish</name>
    <name type="synonym">Chaenichthys aceratus</name>
    <dbReference type="NCBI Taxonomy" id="36190"/>
    <lineage>
        <taxon>Eukaryota</taxon>
        <taxon>Metazoa</taxon>
        <taxon>Chordata</taxon>
        <taxon>Craniata</taxon>
        <taxon>Vertebrata</taxon>
        <taxon>Euteleostomi</taxon>
        <taxon>Actinopterygii</taxon>
        <taxon>Neopterygii</taxon>
        <taxon>Teleostei</taxon>
        <taxon>Neoteleostei</taxon>
        <taxon>Acanthomorphata</taxon>
        <taxon>Eupercaria</taxon>
        <taxon>Perciformes</taxon>
        <taxon>Notothenioidei</taxon>
        <taxon>Channichthyidae</taxon>
        <taxon>Chaenocephalus</taxon>
    </lineage>
</organism>
<comment type="caution">
    <text evidence="1">The sequence shown here is derived from an EMBL/GenBank/DDBJ whole genome shotgun (WGS) entry which is preliminary data.</text>
</comment>